<sequence length="99" mass="11833">MINFYYSSNSTLLFIRIGEKTRFKTDAVLVYSFKLKNTFTSYSLNNIKANHEVKILYDSEGSKKLRYLIQRLYLICYNFSIIHIHKFMKIDLIVLSLDY</sequence>
<reference evidence="1 2" key="1">
    <citation type="journal article" date="2018" name="Sci. Rep.">
        <title>Genomic signatures of local adaptation to the degree of environmental predictability in rotifers.</title>
        <authorList>
            <person name="Franch-Gras L."/>
            <person name="Hahn C."/>
            <person name="Garcia-Roger E.M."/>
            <person name="Carmona M.J."/>
            <person name="Serra M."/>
            <person name="Gomez A."/>
        </authorList>
    </citation>
    <scope>NUCLEOTIDE SEQUENCE [LARGE SCALE GENOMIC DNA]</scope>
    <source>
        <strain evidence="1">HYR1</strain>
    </source>
</reference>
<name>A0A3M7R9F0_BRAPC</name>
<dbReference type="AlphaFoldDB" id="A0A3M7R9F0"/>
<dbReference type="Proteomes" id="UP000276133">
    <property type="component" value="Unassembled WGS sequence"/>
</dbReference>
<evidence type="ECO:0000313" key="2">
    <source>
        <dbReference type="Proteomes" id="UP000276133"/>
    </source>
</evidence>
<dbReference type="EMBL" id="REGN01003964">
    <property type="protein sequence ID" value="RNA19865.1"/>
    <property type="molecule type" value="Genomic_DNA"/>
</dbReference>
<protein>
    <submittedName>
        <fullName evidence="1">Uncharacterized protein</fullName>
    </submittedName>
</protein>
<keyword evidence="2" id="KW-1185">Reference proteome</keyword>
<organism evidence="1 2">
    <name type="scientific">Brachionus plicatilis</name>
    <name type="common">Marine rotifer</name>
    <name type="synonym">Brachionus muelleri</name>
    <dbReference type="NCBI Taxonomy" id="10195"/>
    <lineage>
        <taxon>Eukaryota</taxon>
        <taxon>Metazoa</taxon>
        <taxon>Spiralia</taxon>
        <taxon>Gnathifera</taxon>
        <taxon>Rotifera</taxon>
        <taxon>Eurotatoria</taxon>
        <taxon>Monogononta</taxon>
        <taxon>Pseudotrocha</taxon>
        <taxon>Ploima</taxon>
        <taxon>Brachionidae</taxon>
        <taxon>Brachionus</taxon>
    </lineage>
</organism>
<accession>A0A3M7R9F0</accession>
<evidence type="ECO:0000313" key="1">
    <source>
        <dbReference type="EMBL" id="RNA19865.1"/>
    </source>
</evidence>
<comment type="caution">
    <text evidence="1">The sequence shown here is derived from an EMBL/GenBank/DDBJ whole genome shotgun (WGS) entry which is preliminary data.</text>
</comment>
<gene>
    <name evidence="1" type="ORF">BpHYR1_038960</name>
</gene>
<proteinExistence type="predicted"/>